<evidence type="ECO:0000313" key="1">
    <source>
        <dbReference type="EMBL" id="MFC7670663.1"/>
    </source>
</evidence>
<dbReference type="RefSeq" id="WP_380206368.1">
    <property type="nucleotide sequence ID" value="NZ_JBHTEK010000003.1"/>
</dbReference>
<reference evidence="2" key="1">
    <citation type="journal article" date="2019" name="Int. J. Syst. Evol. Microbiol.">
        <title>The Global Catalogue of Microorganisms (GCM) 10K type strain sequencing project: providing services to taxonomists for standard genome sequencing and annotation.</title>
        <authorList>
            <consortium name="The Broad Institute Genomics Platform"/>
            <consortium name="The Broad Institute Genome Sequencing Center for Infectious Disease"/>
            <person name="Wu L."/>
            <person name="Ma J."/>
        </authorList>
    </citation>
    <scope>NUCLEOTIDE SEQUENCE [LARGE SCALE GENOMIC DNA]</scope>
    <source>
        <strain evidence="2">JCM 19635</strain>
    </source>
</reference>
<dbReference type="Proteomes" id="UP001596513">
    <property type="component" value="Unassembled WGS sequence"/>
</dbReference>
<accession>A0ABW2UAU5</accession>
<gene>
    <name evidence="1" type="ORF">ACFQT0_27240</name>
</gene>
<comment type="caution">
    <text evidence="1">The sequence shown here is derived from an EMBL/GenBank/DDBJ whole genome shotgun (WGS) entry which is preliminary data.</text>
</comment>
<evidence type="ECO:0000313" key="2">
    <source>
        <dbReference type="Proteomes" id="UP001596513"/>
    </source>
</evidence>
<dbReference type="EMBL" id="JBHTEK010000003">
    <property type="protein sequence ID" value="MFC7670663.1"/>
    <property type="molecule type" value="Genomic_DNA"/>
</dbReference>
<keyword evidence="2" id="KW-1185">Reference proteome</keyword>
<protein>
    <submittedName>
        <fullName evidence="1">Uncharacterized protein</fullName>
    </submittedName>
</protein>
<organism evidence="1 2">
    <name type="scientific">Hymenobacter humi</name>
    <dbReference type="NCBI Taxonomy" id="1411620"/>
    <lineage>
        <taxon>Bacteria</taxon>
        <taxon>Pseudomonadati</taxon>
        <taxon>Bacteroidota</taxon>
        <taxon>Cytophagia</taxon>
        <taxon>Cytophagales</taxon>
        <taxon>Hymenobacteraceae</taxon>
        <taxon>Hymenobacter</taxon>
    </lineage>
</organism>
<proteinExistence type="predicted"/>
<sequence>MRPHNVFPVGANKEKMHLRQRKAGLPEHLLSQILIQIASLIYPKINHFRLREGALHNGISRFLDDTERGWVAATHSKTQINGPAALLKI</sequence>
<name>A0ABW2UAU5_9BACT</name>